<dbReference type="InterPro" id="IPR025202">
    <property type="entry name" value="PLD-like_dom"/>
</dbReference>
<reference evidence="2 3" key="1">
    <citation type="submission" date="2015-09" db="EMBL/GenBank/DDBJ databases">
        <title>Genome announcement of multiple Pseudomonas syringae strains.</title>
        <authorList>
            <person name="Thakur S."/>
            <person name="Wang P.W."/>
            <person name="Gong Y."/>
            <person name="Weir B.S."/>
            <person name="Guttman D.S."/>
        </authorList>
    </citation>
    <scope>NUCLEOTIDE SEQUENCE [LARGE SCALE GENOMIC DNA]</scope>
    <source>
        <strain evidence="2 3">ICMP2802</strain>
    </source>
</reference>
<dbReference type="InterPro" id="IPR001736">
    <property type="entry name" value="PLipase_D/transphosphatidylase"/>
</dbReference>
<dbReference type="PATRIC" id="fig|199198.5.peg.1694"/>
<dbReference type="GO" id="GO:0003824">
    <property type="term" value="F:catalytic activity"/>
    <property type="evidence" value="ECO:0007669"/>
    <property type="project" value="InterPro"/>
</dbReference>
<evidence type="ECO:0000313" key="2">
    <source>
        <dbReference type="EMBL" id="KPW19985.1"/>
    </source>
</evidence>
<dbReference type="CDD" id="cd09106">
    <property type="entry name" value="PLDc_vPLD3_4_5_like_1"/>
    <property type="match status" value="1"/>
</dbReference>
<comment type="caution">
    <text evidence="2">The sequence shown here is derived from an EMBL/GenBank/DDBJ whole genome shotgun (WGS) entry which is preliminary data.</text>
</comment>
<name>A0A0P9I4M7_PSESX</name>
<dbReference type="Proteomes" id="UP000050297">
    <property type="component" value="Unassembled WGS sequence"/>
</dbReference>
<accession>A0A0P9I4M7</accession>
<gene>
    <name evidence="2" type="ORF">ALO91_04780</name>
</gene>
<dbReference type="EMBL" id="LJPM01000268">
    <property type="protein sequence ID" value="KPW19985.1"/>
    <property type="molecule type" value="Genomic_DNA"/>
</dbReference>
<dbReference type="InterPro" id="IPR050874">
    <property type="entry name" value="Diverse_PLD-related"/>
</dbReference>
<evidence type="ECO:0000313" key="3">
    <source>
        <dbReference type="Proteomes" id="UP000050297"/>
    </source>
</evidence>
<sequence length="455" mass="50600">MCMTRPSIRLFRLNRNTARLDPNSGACLWHAPSCLCLAMRLAMPFYPSYRRLSLSYRAVIAALLLGSSCAQADFAIPGFELVHTVPVGSGLQTPDLRAPGEVWRELFDGARERIDIEQFYVADHAGSVMDKVLESLTAAGQRGVKIRFLLEEKGLKLSDPQTLERLRAIPNLTLRVLPYAKLTGSGIIHAKFLVVDGRQAFIGSQNFDWRSLEHIHETGLRIDEPTVVSQTQAIFDQDWLAQAAITEGKPVPLPRPINSALPDGNYLIASPQRYNPPGVVDSQAELPRLLAQAKSEVRVQLLDYAPLSYGSDKTRPYYAVIDNALRSAAARGVSIKLMVSDWNTGMPEVAYLKSLALVPNVQVRIVTLPMAEQGFIPYARVIHSKTMDIDDQVAWVGTSNWLGGYLDNSRNLEVVMHDSSMARRIGQLHEQLWDGPYAKPIDINRDYPEPHPGQP</sequence>
<dbReference type="Gene3D" id="3.30.870.10">
    <property type="entry name" value="Endonuclease Chain A"/>
    <property type="match status" value="2"/>
</dbReference>
<dbReference type="SMART" id="SM00155">
    <property type="entry name" value="PLDc"/>
    <property type="match status" value="2"/>
</dbReference>
<organism evidence="2 3">
    <name type="scientific">Pseudomonas syringae pv. aceris</name>
    <dbReference type="NCBI Taxonomy" id="199198"/>
    <lineage>
        <taxon>Bacteria</taxon>
        <taxon>Pseudomonadati</taxon>
        <taxon>Pseudomonadota</taxon>
        <taxon>Gammaproteobacteria</taxon>
        <taxon>Pseudomonadales</taxon>
        <taxon>Pseudomonadaceae</taxon>
        <taxon>Pseudomonas</taxon>
        <taxon>Pseudomonas syringae</taxon>
    </lineage>
</organism>
<feature type="domain" description="PLD phosphodiesterase" evidence="1">
    <location>
        <begin position="184"/>
        <end position="211"/>
    </location>
</feature>
<dbReference type="Pfam" id="PF13091">
    <property type="entry name" value="PLDc_2"/>
    <property type="match status" value="2"/>
</dbReference>
<dbReference type="PROSITE" id="PS50035">
    <property type="entry name" value="PLD"/>
    <property type="match status" value="2"/>
</dbReference>
<dbReference type="SUPFAM" id="SSF56024">
    <property type="entry name" value="Phospholipase D/nuclease"/>
    <property type="match status" value="2"/>
</dbReference>
<feature type="domain" description="PLD phosphodiesterase" evidence="1">
    <location>
        <begin position="378"/>
        <end position="405"/>
    </location>
</feature>
<protein>
    <submittedName>
        <fullName evidence="2">Phospholipase D/transphosphatidylase</fullName>
    </submittedName>
</protein>
<dbReference type="PANTHER" id="PTHR10185:SF17">
    <property type="entry name" value="GM01519P-RELATED"/>
    <property type="match status" value="1"/>
</dbReference>
<dbReference type="CDD" id="cd09107">
    <property type="entry name" value="PLDc_vPLD3_4_5_like_2"/>
    <property type="match status" value="1"/>
</dbReference>
<evidence type="ECO:0000259" key="1">
    <source>
        <dbReference type="PROSITE" id="PS50035"/>
    </source>
</evidence>
<dbReference type="PANTHER" id="PTHR10185">
    <property type="entry name" value="PHOSPHOLIPASE D - RELATED"/>
    <property type="match status" value="1"/>
</dbReference>
<proteinExistence type="predicted"/>
<dbReference type="GO" id="GO:0006793">
    <property type="term" value="P:phosphorus metabolic process"/>
    <property type="evidence" value="ECO:0007669"/>
    <property type="project" value="UniProtKB-ARBA"/>
</dbReference>
<dbReference type="AlphaFoldDB" id="A0A0P9I4M7"/>